<comment type="caution">
    <text evidence="1">The sequence shown here is derived from an EMBL/GenBank/DDBJ whole genome shotgun (WGS) entry which is preliminary data.</text>
</comment>
<organism evidence="1 2">
    <name type="scientific">Anaerococcus lactolyticus S7-1-13</name>
    <dbReference type="NCBI Taxonomy" id="1284686"/>
    <lineage>
        <taxon>Bacteria</taxon>
        <taxon>Bacillati</taxon>
        <taxon>Bacillota</taxon>
        <taxon>Tissierellia</taxon>
        <taxon>Tissierellales</taxon>
        <taxon>Peptoniphilaceae</taxon>
        <taxon>Anaerococcus</taxon>
    </lineage>
</organism>
<gene>
    <name evidence="1" type="ORF">HMPREF1630_08935</name>
</gene>
<protein>
    <recommendedName>
        <fullName evidence="3">Peptidase M20 dimerisation domain-containing protein</fullName>
    </recommendedName>
</protein>
<evidence type="ECO:0008006" key="3">
    <source>
        <dbReference type="Google" id="ProtNLM"/>
    </source>
</evidence>
<dbReference type="Proteomes" id="UP000029579">
    <property type="component" value="Unassembled WGS sequence"/>
</dbReference>
<dbReference type="GO" id="GO:0005829">
    <property type="term" value="C:cytosol"/>
    <property type="evidence" value="ECO:0007669"/>
    <property type="project" value="TreeGrafter"/>
</dbReference>
<dbReference type="PANTHER" id="PTHR43501">
    <property type="entry name" value="CYTOSOL NON-SPECIFIC DIPEPTIDASE"/>
    <property type="match status" value="1"/>
</dbReference>
<dbReference type="OrthoDB" id="1688818at2"/>
<sequence length="462" mass="52186">MAHDYGNSNLKNYIDQIKSSLSTSNKKPTIVGTIIKAAEESSCKISKLGQTLYIKKGDNPLALFHLNIDNASDVPFSITDFEDENSIASKANFNLISSAIVINTLLLNSDKSFDVLISHSNIQSNIEDYSEVSAVLRTNNIINLNLRQADVIADEFSSLLLSLITVPVSRFKPEYPYKTYRLSLNNLMGGHAGDNINKVRKNSIKMIIGFFRKLKSKVDIEMLSFCGGDRYDNVPSSAELEFIINPDYESDLLNAFEILKNDAIEKNLRYEPDMIFTCEEVENKELAPITGESFNQLASFVELCPSGPFTVSSIDDQVISSSNLATSRSLKRTINMILVFRSLTEEGMRQMLEKSSIAADIAKSKLEKKFFIPSWKNQDKSLTNVFSKAYKDLNDNDLEIIRTQYSLDSSLVFKNLNVKIVSLGVKYKQDDQYFYTQIDEISRVINLIEHVLEILKENKEKQ</sequence>
<dbReference type="GO" id="GO:0006508">
    <property type="term" value="P:proteolysis"/>
    <property type="evidence" value="ECO:0007669"/>
    <property type="project" value="InterPro"/>
</dbReference>
<dbReference type="eggNOG" id="COG2195">
    <property type="taxonomic scope" value="Bacteria"/>
</dbReference>
<accession>A0A095WZ64</accession>
<proteinExistence type="predicted"/>
<dbReference type="EMBL" id="JRMW01000043">
    <property type="protein sequence ID" value="KGF03105.1"/>
    <property type="molecule type" value="Genomic_DNA"/>
</dbReference>
<dbReference type="RefSeq" id="WP_037328784.1">
    <property type="nucleotide sequence ID" value="NZ_JRMW01000043.1"/>
</dbReference>
<dbReference type="PANTHER" id="PTHR43501:SF1">
    <property type="entry name" value="CYTOSOL NON-SPECIFIC DIPEPTIDASE"/>
    <property type="match status" value="1"/>
</dbReference>
<reference evidence="1 2" key="1">
    <citation type="submission" date="2014-07" db="EMBL/GenBank/DDBJ databases">
        <authorList>
            <person name="McCorrison J."/>
            <person name="Sanka R."/>
            <person name="Torralba M."/>
            <person name="Gillis M."/>
            <person name="Haft D.H."/>
            <person name="Methe B."/>
            <person name="Sutton G."/>
            <person name="Nelson K.E."/>
        </authorList>
    </citation>
    <scope>NUCLEOTIDE SEQUENCE [LARGE SCALE GENOMIC DNA]</scope>
    <source>
        <strain evidence="1 2">S7-1-13</strain>
    </source>
</reference>
<evidence type="ECO:0000313" key="1">
    <source>
        <dbReference type="EMBL" id="KGF03105.1"/>
    </source>
</evidence>
<dbReference type="InterPro" id="IPR001160">
    <property type="entry name" value="Peptidase_M20C"/>
</dbReference>
<dbReference type="GO" id="GO:0070573">
    <property type="term" value="F:metallodipeptidase activity"/>
    <property type="evidence" value="ECO:0007669"/>
    <property type="project" value="TreeGrafter"/>
</dbReference>
<dbReference type="AlphaFoldDB" id="A0A095WZ64"/>
<evidence type="ECO:0000313" key="2">
    <source>
        <dbReference type="Proteomes" id="UP000029579"/>
    </source>
</evidence>
<name>A0A095WZ64_9FIRM</name>